<evidence type="ECO:0000313" key="2">
    <source>
        <dbReference type="Proteomes" id="UP001597024"/>
    </source>
</evidence>
<protein>
    <recommendedName>
        <fullName evidence="3">ATP/GTP-binding protein</fullName>
    </recommendedName>
</protein>
<proteinExistence type="predicted"/>
<gene>
    <name evidence="1" type="ORF">ACFQ08_00120</name>
</gene>
<accession>A0ABW3DHY2</accession>
<evidence type="ECO:0000313" key="1">
    <source>
        <dbReference type="EMBL" id="MFD0882976.1"/>
    </source>
</evidence>
<reference evidence="2" key="1">
    <citation type="journal article" date="2019" name="Int. J. Syst. Evol. Microbiol.">
        <title>The Global Catalogue of Microorganisms (GCM) 10K type strain sequencing project: providing services to taxonomists for standard genome sequencing and annotation.</title>
        <authorList>
            <consortium name="The Broad Institute Genomics Platform"/>
            <consortium name="The Broad Institute Genome Sequencing Center for Infectious Disease"/>
            <person name="Wu L."/>
            <person name="Ma J."/>
        </authorList>
    </citation>
    <scope>NUCLEOTIDE SEQUENCE [LARGE SCALE GENOMIC DNA]</scope>
    <source>
        <strain evidence="2">CCUG 62974</strain>
    </source>
</reference>
<keyword evidence="2" id="KW-1185">Reference proteome</keyword>
<name>A0ABW3DHY2_9ACTN</name>
<organism evidence="1 2">
    <name type="scientific">Streptosporangium algeriense</name>
    <dbReference type="NCBI Taxonomy" id="1682748"/>
    <lineage>
        <taxon>Bacteria</taxon>
        <taxon>Bacillati</taxon>
        <taxon>Actinomycetota</taxon>
        <taxon>Actinomycetes</taxon>
        <taxon>Streptosporangiales</taxon>
        <taxon>Streptosporangiaceae</taxon>
        <taxon>Streptosporangium</taxon>
    </lineage>
</organism>
<evidence type="ECO:0008006" key="3">
    <source>
        <dbReference type="Google" id="ProtNLM"/>
    </source>
</evidence>
<comment type="caution">
    <text evidence="1">The sequence shown here is derived from an EMBL/GenBank/DDBJ whole genome shotgun (WGS) entry which is preliminary data.</text>
</comment>
<sequence length="153" mass="16398">MARDRLALPVLKIVTSPRSQYPQLVRLPIWLGVARETWHPYTATASAGGVVATVTATPTHVTWIMGDGATVTCRGPGTPYRVGRDDPRKPSPTCGYTYLESSANAPNARYRVTATATWLITWVAAGQRGTLPPLTTTATTGFRVAESQAIVTS</sequence>
<dbReference type="Proteomes" id="UP001597024">
    <property type="component" value="Unassembled WGS sequence"/>
</dbReference>
<dbReference type="EMBL" id="JBHTHX010000001">
    <property type="protein sequence ID" value="MFD0882976.1"/>
    <property type="molecule type" value="Genomic_DNA"/>
</dbReference>